<keyword evidence="4" id="KW-0444">Lipid biosynthesis</keyword>
<evidence type="ECO:0000256" key="6">
    <source>
        <dbReference type="ARBA" id="ARBA00022692"/>
    </source>
</evidence>
<dbReference type="Pfam" id="PF05301">
    <property type="entry name" value="Acetyltransf_16"/>
    <property type="match status" value="1"/>
</dbReference>
<dbReference type="GO" id="GO:0048666">
    <property type="term" value="P:neuron development"/>
    <property type="evidence" value="ECO:0007669"/>
    <property type="project" value="UniProtKB-UniRule"/>
</dbReference>
<evidence type="ECO:0000313" key="20">
    <source>
        <dbReference type="WBParaSite" id="TCLT_0000387101-mRNA-1"/>
    </source>
</evidence>
<dbReference type="InterPro" id="IPR007965">
    <property type="entry name" value="GNAT_ATAT"/>
</dbReference>
<evidence type="ECO:0000256" key="10">
    <source>
        <dbReference type="ARBA" id="ARBA00023136"/>
    </source>
</evidence>
<comment type="catalytic activity">
    <reaction evidence="16">
        <text>L-lysyl-[alpha-tubulin] + acetyl-CoA = N(6)-acetyl-L-lysyl-[alpha-tubulin] + CoA + H(+)</text>
        <dbReference type="Rhea" id="RHEA:15277"/>
        <dbReference type="Rhea" id="RHEA-COMP:11278"/>
        <dbReference type="Rhea" id="RHEA-COMP:11279"/>
        <dbReference type="ChEBI" id="CHEBI:15378"/>
        <dbReference type="ChEBI" id="CHEBI:29969"/>
        <dbReference type="ChEBI" id="CHEBI:57287"/>
        <dbReference type="ChEBI" id="CHEBI:57288"/>
        <dbReference type="ChEBI" id="CHEBI:61930"/>
        <dbReference type="EC" id="2.3.1.108"/>
    </reaction>
</comment>
<comment type="catalytic activity">
    <reaction evidence="13">
        <text>prostaglandin H2 = (12S)-hydroxy-(5Z,8E,10E)-heptadecatrienoate + malonaldehyde</text>
        <dbReference type="Rhea" id="RHEA:48644"/>
        <dbReference type="ChEBI" id="CHEBI:57405"/>
        <dbReference type="ChEBI" id="CHEBI:90694"/>
        <dbReference type="ChEBI" id="CHEBI:566274"/>
    </reaction>
    <physiologicalReaction direction="left-to-right" evidence="13">
        <dbReference type="Rhea" id="RHEA:48645"/>
    </physiologicalReaction>
</comment>
<comment type="function">
    <text evidence="16">Specifically acetylates 'Lys-40' in alpha-tubulin on the lumenal side of microtubules. Promotes microtubule destabilization and accelerates microtubule dynamics; this activity may be independent of acetylation activity. Acetylates alpha-tubulin with a slow enzymatic rate, due to a catalytic site that is not optimized for acetyl transfer. Enters the microtubule through each end and diffuses quickly throughout the lumen of microtubules. Acetylates only long/old microtubules because of its slow acetylation rate since it does not have time to act on dynamically unstable microtubules before the enzyme is released.</text>
</comment>
<dbReference type="GO" id="GO:0050220">
    <property type="term" value="F:prostaglandin-E synthase activity"/>
    <property type="evidence" value="ECO:0007669"/>
    <property type="project" value="UniProtKB-EC"/>
</dbReference>
<dbReference type="SUPFAM" id="SSF52833">
    <property type="entry name" value="Thioredoxin-like"/>
    <property type="match status" value="1"/>
</dbReference>
<dbReference type="InterPro" id="IPR004045">
    <property type="entry name" value="Glutathione_S-Trfase_N"/>
</dbReference>
<accession>A0A0N5CUD5</accession>
<evidence type="ECO:0000256" key="13">
    <source>
        <dbReference type="ARBA" id="ARBA00023930"/>
    </source>
</evidence>
<dbReference type="GO" id="GO:0005874">
    <property type="term" value="C:microtubule"/>
    <property type="evidence" value="ECO:0007669"/>
    <property type="project" value="InterPro"/>
</dbReference>
<dbReference type="InterPro" id="IPR040079">
    <property type="entry name" value="Glutathione_S-Trfase"/>
</dbReference>
<dbReference type="CDD" id="cd04301">
    <property type="entry name" value="NAT_SF"/>
    <property type="match status" value="1"/>
</dbReference>
<comment type="similarity">
    <text evidence="2">Belongs to the GST superfamily.</text>
</comment>
<organism evidence="20">
    <name type="scientific">Thelazia callipaeda</name>
    <name type="common">Oriental eyeworm</name>
    <name type="synonym">Parasitic nematode</name>
    <dbReference type="NCBI Taxonomy" id="103827"/>
    <lineage>
        <taxon>Eukaryota</taxon>
        <taxon>Metazoa</taxon>
        <taxon>Ecdysozoa</taxon>
        <taxon>Nematoda</taxon>
        <taxon>Chromadorea</taxon>
        <taxon>Rhabditida</taxon>
        <taxon>Spirurina</taxon>
        <taxon>Spiruromorpha</taxon>
        <taxon>Thelazioidea</taxon>
        <taxon>Thelaziidae</taxon>
        <taxon>Thelazia</taxon>
    </lineage>
</organism>
<reference evidence="20" key="1">
    <citation type="submission" date="2017-02" db="UniProtKB">
        <authorList>
            <consortium name="WormBaseParasite"/>
        </authorList>
    </citation>
    <scope>IDENTIFICATION</scope>
</reference>
<keyword evidence="3" id="KW-0644">Prostaglandin metabolism</keyword>
<dbReference type="Gene3D" id="3.40.630.30">
    <property type="match status" value="1"/>
</dbReference>
<sequence length="615" mass="70921">MWWSRCLLEKFIRCNKNIVVTATALAGSVVNYEDKSITDRSLHFSKFNKWHEEGPLVHPSDGTLISRRVVSDYDETNLQLRLYQYEACPFCCKVRAFLDYYGFSYDIVEVSPLTRKEIKKLDSVSKLPTVIAQGDQKLSDSSLIISILASYMMQNNRSLEEIINLYPKKTTIVKETGKEVVTYPNMYKIIKPGNALSKLEEENARKEEKWRKWVDEHFVHLIVPNVYRSWGECIQMFRWFSEAGQWEKLIPAWERYITIYVGAVAMYILSKKLRKKYDDADVRQLLISACNEWLDALGNSSFLGGQEPNLADLAFYGAMNSFIGSETFYELCNKTEINIWYERMRDTVNLRAGAGFLQKSAHKGDKIISFVSPSRMERGQVVAGFTRDDRMAEKFTSEHDGDPAQGLRRALTTYDKLVGADDRQVLYLMWKKNPNNENASIIIGLLKIGYKNLYLTDPSMRLVQVTPLCVLDFYVHDSLQRQGYGHALFDYMLEHEKSSAENVAIDKPSESLLQFMNKHYGLNEPLWQVTNFVVYPSFFKSVEYSTSSDSTKQKYQKSAKKVADKYGEARVVRKQEKDSVGSLMNDNITLERIIVNPETAQGKKISRDFGHHSIW</sequence>
<evidence type="ECO:0000256" key="11">
    <source>
        <dbReference type="ARBA" id="ARBA00023160"/>
    </source>
</evidence>
<evidence type="ECO:0000256" key="12">
    <source>
        <dbReference type="ARBA" id="ARBA00023235"/>
    </source>
</evidence>
<evidence type="ECO:0000256" key="2">
    <source>
        <dbReference type="ARBA" id="ARBA00007409"/>
    </source>
</evidence>
<dbReference type="InterPro" id="IPR036282">
    <property type="entry name" value="Glutathione-S-Trfase_C_sf"/>
</dbReference>
<dbReference type="PANTHER" id="PTHR12782">
    <property type="entry name" value="MICROSOMAL PROSTAGLANDIN E SYNTHASE-2"/>
    <property type="match status" value="1"/>
</dbReference>
<comment type="similarity">
    <text evidence="16">Belongs to the acetyltransferase ATAT1 family.</text>
</comment>
<dbReference type="UniPathway" id="UPA00662"/>
<keyword evidence="6" id="KW-0812">Transmembrane</keyword>
<evidence type="ECO:0000256" key="8">
    <source>
        <dbReference type="ARBA" id="ARBA00022989"/>
    </source>
</evidence>
<dbReference type="STRING" id="103827.A0A0N5CUD5"/>
<feature type="binding site" evidence="16">
    <location>
        <begin position="473"/>
        <end position="486"/>
    </location>
    <ligand>
        <name>acetyl-CoA</name>
        <dbReference type="ChEBI" id="CHEBI:57288"/>
    </ligand>
</feature>
<keyword evidence="16" id="KW-0012">Acyltransferase</keyword>
<dbReference type="SUPFAM" id="SSF47616">
    <property type="entry name" value="GST C-terminal domain-like"/>
    <property type="match status" value="1"/>
</dbReference>
<comment type="caution">
    <text evidence="16">Lacks conserved residue(s) required for the propagation of feature annotation.</text>
</comment>
<keyword evidence="11" id="KW-0275">Fatty acid biosynthesis</keyword>
<dbReference type="PROSITE" id="PS51730">
    <property type="entry name" value="GNAT_ATAT"/>
    <property type="match status" value="1"/>
</dbReference>
<dbReference type="Pfam" id="PF13417">
    <property type="entry name" value="GST_N_3"/>
    <property type="match status" value="1"/>
</dbReference>
<proteinExistence type="inferred from homology"/>
<evidence type="ECO:0000256" key="3">
    <source>
        <dbReference type="ARBA" id="ARBA00022501"/>
    </source>
</evidence>
<evidence type="ECO:0000256" key="14">
    <source>
        <dbReference type="ARBA" id="ARBA00023931"/>
    </source>
</evidence>
<comment type="catalytic activity">
    <reaction evidence="14">
        <text>prostaglandin H2 = prostaglandin E2</text>
        <dbReference type="Rhea" id="RHEA:12893"/>
        <dbReference type="ChEBI" id="CHEBI:57405"/>
        <dbReference type="ChEBI" id="CHEBI:606564"/>
        <dbReference type="EC" id="5.3.99.3"/>
    </reaction>
    <physiologicalReaction direction="left-to-right" evidence="14">
        <dbReference type="Rhea" id="RHEA:12894"/>
    </physiologicalReaction>
</comment>
<dbReference type="HAMAP" id="MF_03130">
    <property type="entry name" value="mec17"/>
    <property type="match status" value="1"/>
</dbReference>
<evidence type="ECO:0000256" key="1">
    <source>
        <dbReference type="ARBA" id="ARBA00004702"/>
    </source>
</evidence>
<keyword evidence="16" id="KW-0808">Transferase</keyword>
<dbReference type="AlphaFoldDB" id="A0A0N5CUD5"/>
<feature type="site" description="Crucial for catalytic activity" evidence="16">
    <location>
        <position position="405"/>
    </location>
</feature>
<evidence type="ECO:0000256" key="15">
    <source>
        <dbReference type="ARBA" id="ARBA00037847"/>
    </source>
</evidence>
<evidence type="ECO:0000256" key="7">
    <source>
        <dbReference type="ARBA" id="ARBA00022832"/>
    </source>
</evidence>
<dbReference type="InterPro" id="IPR036249">
    <property type="entry name" value="Thioredoxin-like_sf"/>
</dbReference>
<keyword evidence="19" id="KW-1185">Reference proteome</keyword>
<dbReference type="GO" id="GO:0019799">
    <property type="term" value="F:tubulin N-acetyltransferase activity"/>
    <property type="evidence" value="ECO:0007669"/>
    <property type="project" value="UniProtKB-UniRule"/>
</dbReference>
<keyword evidence="8" id="KW-1133">Transmembrane helix</keyword>
<dbReference type="PROSITE" id="PS51354">
    <property type="entry name" value="GLUTAREDOXIN_2"/>
    <property type="match status" value="1"/>
</dbReference>
<dbReference type="GO" id="GO:0005739">
    <property type="term" value="C:mitochondrion"/>
    <property type="evidence" value="ECO:0007669"/>
    <property type="project" value="TreeGrafter"/>
</dbReference>
<dbReference type="InterPro" id="IPR034334">
    <property type="entry name" value="PGES2"/>
</dbReference>
<evidence type="ECO:0000256" key="9">
    <source>
        <dbReference type="ARBA" id="ARBA00023098"/>
    </source>
</evidence>
<dbReference type="SFLD" id="SFLDG01182">
    <property type="entry name" value="Prostaglandin_E_synthase_like"/>
    <property type="match status" value="1"/>
</dbReference>
<evidence type="ECO:0000259" key="17">
    <source>
        <dbReference type="PROSITE" id="PS51730"/>
    </source>
</evidence>
<dbReference type="SFLD" id="SFLDS00019">
    <property type="entry name" value="Glutathione_Transferase_(cytos"/>
    <property type="match status" value="1"/>
</dbReference>
<dbReference type="PANTHER" id="PTHR12782:SF5">
    <property type="entry name" value="PROSTAGLANDIN E SYNTHASE 2"/>
    <property type="match status" value="1"/>
</dbReference>
<dbReference type="InterPro" id="IPR034335">
    <property type="entry name" value="PGES2_C"/>
</dbReference>
<dbReference type="Gene3D" id="1.20.1050.10">
    <property type="match status" value="1"/>
</dbReference>
<comment type="pathway">
    <text evidence="1">Lipid metabolism; prostaglandin biosynthesis.</text>
</comment>
<feature type="domain" description="N-acetyltransferase" evidence="17">
    <location>
        <begin position="354"/>
        <end position="539"/>
    </location>
</feature>
<dbReference type="GO" id="GO:0012505">
    <property type="term" value="C:endomembrane system"/>
    <property type="evidence" value="ECO:0007669"/>
    <property type="project" value="UniProtKB-SubCell"/>
</dbReference>
<gene>
    <name evidence="18" type="ORF">TCLT_LOCUS3860</name>
</gene>
<protein>
    <recommendedName>
        <fullName evidence="16">Alpha-tubulin N-acetyltransferase</fullName>
        <shortName evidence="16">Alpha-TAT</shortName>
        <shortName evidence="16">TAT</shortName>
        <ecNumber evidence="16">2.3.1.108</ecNumber>
    </recommendedName>
    <alternativeName>
        <fullName evidence="16">Acetyltransferase mec-17 homolog</fullName>
    </alternativeName>
</protein>
<evidence type="ECO:0000256" key="4">
    <source>
        <dbReference type="ARBA" id="ARBA00022516"/>
    </source>
</evidence>
<dbReference type="SFLD" id="SFLDG01203">
    <property type="entry name" value="Prostaglandin_E_synthase_like1"/>
    <property type="match status" value="1"/>
</dbReference>
<comment type="subcellular location">
    <subcellularLocation>
        <location evidence="15">Endomembrane system</location>
        <topology evidence="15">Single-pass membrane protein</topology>
    </subcellularLocation>
</comment>
<dbReference type="CDD" id="cd03197">
    <property type="entry name" value="GST_C_mPGES2"/>
    <property type="match status" value="1"/>
</dbReference>
<dbReference type="Proteomes" id="UP000276776">
    <property type="component" value="Unassembled WGS sequence"/>
</dbReference>
<name>A0A0N5CUD5_THECL</name>
<dbReference type="GO" id="GO:0070507">
    <property type="term" value="P:regulation of microtubule cytoskeleton organization"/>
    <property type="evidence" value="ECO:0007669"/>
    <property type="project" value="UniProtKB-UniRule"/>
</dbReference>
<dbReference type="EC" id="2.3.1.108" evidence="16"/>
<keyword evidence="9" id="KW-0443">Lipid metabolism</keyword>
<evidence type="ECO:0000313" key="18">
    <source>
        <dbReference type="EMBL" id="VDN00882.1"/>
    </source>
</evidence>
<dbReference type="EMBL" id="UYYF01004268">
    <property type="protein sequence ID" value="VDN00882.1"/>
    <property type="molecule type" value="Genomic_DNA"/>
</dbReference>
<dbReference type="WBParaSite" id="TCLT_0000387101-mRNA-1">
    <property type="protein sequence ID" value="TCLT_0000387101-mRNA-1"/>
    <property type="gene ID" value="TCLT_0000387101"/>
</dbReference>
<keyword evidence="12" id="KW-0413">Isomerase</keyword>
<keyword evidence="7" id="KW-0276">Fatty acid metabolism</keyword>
<evidence type="ECO:0000313" key="19">
    <source>
        <dbReference type="Proteomes" id="UP000276776"/>
    </source>
</evidence>
<keyword evidence="10" id="KW-0472">Membrane</keyword>
<keyword evidence="5" id="KW-0643">Prostaglandin biosynthesis</keyword>
<evidence type="ECO:0000256" key="16">
    <source>
        <dbReference type="HAMAP-Rule" id="MF_03130"/>
    </source>
</evidence>
<dbReference type="OrthoDB" id="423541at2759"/>
<reference evidence="18 19" key="2">
    <citation type="submission" date="2018-11" db="EMBL/GenBank/DDBJ databases">
        <authorList>
            <consortium name="Pathogen Informatics"/>
        </authorList>
    </citation>
    <scope>NUCLEOTIDE SEQUENCE [LARGE SCALE GENOMIC DNA]</scope>
</reference>
<evidence type="ECO:0000256" key="5">
    <source>
        <dbReference type="ARBA" id="ARBA00022585"/>
    </source>
</evidence>
<dbReference type="GO" id="GO:0001516">
    <property type="term" value="P:prostaglandin biosynthetic process"/>
    <property type="evidence" value="ECO:0007669"/>
    <property type="project" value="UniProtKB-UniPathway"/>
</dbReference>
<dbReference type="Gene3D" id="3.40.30.10">
    <property type="entry name" value="Glutaredoxin"/>
    <property type="match status" value="1"/>
</dbReference>